<feature type="non-terminal residue" evidence="1">
    <location>
        <position position="1"/>
    </location>
</feature>
<organism evidence="1">
    <name type="scientific">Poeciliopsis prolifica</name>
    <name type="common">blackstripe livebearer</name>
    <dbReference type="NCBI Taxonomy" id="188132"/>
    <lineage>
        <taxon>Eukaryota</taxon>
        <taxon>Metazoa</taxon>
        <taxon>Chordata</taxon>
        <taxon>Craniata</taxon>
        <taxon>Vertebrata</taxon>
        <taxon>Euteleostomi</taxon>
        <taxon>Actinopterygii</taxon>
        <taxon>Neopterygii</taxon>
        <taxon>Teleostei</taxon>
        <taxon>Neoteleostei</taxon>
        <taxon>Acanthomorphata</taxon>
        <taxon>Ovalentaria</taxon>
        <taxon>Atherinomorphae</taxon>
        <taxon>Cyprinodontiformes</taxon>
        <taxon>Poeciliidae</taxon>
        <taxon>Poeciliinae</taxon>
        <taxon>Poeciliopsis</taxon>
    </lineage>
</organism>
<gene>
    <name evidence="1" type="primary">PPUP8986</name>
</gene>
<dbReference type="AlphaFoldDB" id="A0A0S7ELG1"/>
<name>A0A0S7ELG1_9TELE</name>
<proteinExistence type="predicted"/>
<protein>
    <submittedName>
        <fullName evidence="1">PPUP8986</fullName>
    </submittedName>
</protein>
<accession>A0A0S7ELG1</accession>
<reference evidence="1" key="1">
    <citation type="submission" date="2014-12" db="EMBL/GenBank/DDBJ databases">
        <title>Parallel Evolution in Life History Adaptation Evident in the Tissue-Specific Poeciliopsis prolifica transcriptome.</title>
        <authorList>
            <person name="Jue N.K."/>
            <person name="Foley R.J."/>
            <person name="Obergfell C."/>
            <person name="Reznick D.N."/>
            <person name="O'Neill R.J."/>
            <person name="O'Neill M.J."/>
        </authorList>
    </citation>
    <scope>NUCLEOTIDE SEQUENCE</scope>
</reference>
<dbReference type="EMBL" id="GBYX01476296">
    <property type="protein sequence ID" value="JAO05381.1"/>
    <property type="molecule type" value="Transcribed_RNA"/>
</dbReference>
<evidence type="ECO:0000313" key="1">
    <source>
        <dbReference type="EMBL" id="JAO05381.1"/>
    </source>
</evidence>
<sequence length="116" mass="12848">PLATRIQMFVDVFTKHKPLGHRSIWACFGKMSALVCRKKAAAVLNQPLSLERSESRKRNERSRMSRFGLVLHQLMVSSSPSGGNTRQPLILSFQITLNTSTAPLTAGYIPGRLLIG</sequence>